<dbReference type="GO" id="GO:0051118">
    <property type="term" value="F:glucan endo-1,3-alpha-glucosidase activity"/>
    <property type="evidence" value="ECO:0007669"/>
    <property type="project" value="InterPro"/>
</dbReference>
<dbReference type="CDD" id="cd11577">
    <property type="entry name" value="GH71"/>
    <property type="match status" value="1"/>
</dbReference>
<evidence type="ECO:0000313" key="3">
    <source>
        <dbReference type="Proteomes" id="UP000316270"/>
    </source>
</evidence>
<reference evidence="2 3" key="1">
    <citation type="submission" date="2019-07" db="EMBL/GenBank/DDBJ databases">
        <title>Finished genome of Venturia effusa.</title>
        <authorList>
            <person name="Young C.A."/>
            <person name="Cox M.P."/>
            <person name="Ganley A.R.D."/>
            <person name="David W.J."/>
        </authorList>
    </citation>
    <scope>NUCLEOTIDE SEQUENCE [LARGE SCALE GENOMIC DNA]</scope>
    <source>
        <strain evidence="3">albino</strain>
    </source>
</reference>
<dbReference type="STRING" id="50376.A0A517LLP4"/>
<dbReference type="Pfam" id="PF03659">
    <property type="entry name" value="Glyco_hydro_71"/>
    <property type="match status" value="1"/>
</dbReference>
<dbReference type="EMBL" id="CP042199">
    <property type="protein sequence ID" value="QDS76562.1"/>
    <property type="molecule type" value="Genomic_DNA"/>
</dbReference>
<dbReference type="OrthoDB" id="3257981at2759"/>
<evidence type="ECO:0000256" key="1">
    <source>
        <dbReference type="SAM" id="SignalP"/>
    </source>
</evidence>
<sequence length="455" mass="49700">MRVFNVAWLLCVAQALVPGALAKAVFAHYMVGVFTEAHAHQDIDDAVAMGLDGFVLNTGDPTPSYVKDNFNQLFNYTRDNYGDKFWLFLSIDVQTSGGADVYSDIFQEFKDHSAYYKGPNGRPFLSTFDSKGLTNTQWQSFLDKFADSTYFVPDFDDTEGYYDAATGWWDYWGGLVDGLFSWEAAWPPATTGVGGAYPGDISLDRTVQAAALSRGKTYMMALSALQYKNAYDMNWYRLGDLNLPTRMAGILSMSPTPDFVEVITWNDGPESHYIGNIWPEPNTDALPMLYEAPGLAPHDAWQPLITSFINAYKAGLDATAMEPASDQPVGAMWYKAILQSTTCPDESQGGYRAKPAGFDKATDQLNWAIVLPSGASGYTVKLYTGDSTLIQEQALVGGLNFNATSGALRTGAQRMELLVNGVVVQTAGNGREMTDNCPDGIYNMNPQVVGLSAGT</sequence>
<protein>
    <recommendedName>
        <fullName evidence="4">GH26 domain-containing protein</fullName>
    </recommendedName>
</protein>
<accession>A0A517LLP4</accession>
<gene>
    <name evidence="2" type="ORF">FKW77_006819</name>
</gene>
<dbReference type="InterPro" id="IPR005197">
    <property type="entry name" value="Glyco_hydro_71"/>
</dbReference>
<keyword evidence="3" id="KW-1185">Reference proteome</keyword>
<dbReference type="Gene3D" id="3.20.20.80">
    <property type="entry name" value="Glycosidases"/>
    <property type="match status" value="1"/>
</dbReference>
<feature type="signal peptide" evidence="1">
    <location>
        <begin position="1"/>
        <end position="22"/>
    </location>
</feature>
<dbReference type="Proteomes" id="UP000316270">
    <property type="component" value="Chromosome 15"/>
</dbReference>
<organism evidence="2 3">
    <name type="scientific">Venturia effusa</name>
    <dbReference type="NCBI Taxonomy" id="50376"/>
    <lineage>
        <taxon>Eukaryota</taxon>
        <taxon>Fungi</taxon>
        <taxon>Dikarya</taxon>
        <taxon>Ascomycota</taxon>
        <taxon>Pezizomycotina</taxon>
        <taxon>Dothideomycetes</taxon>
        <taxon>Pleosporomycetidae</taxon>
        <taxon>Venturiales</taxon>
        <taxon>Venturiaceae</taxon>
        <taxon>Venturia</taxon>
    </lineage>
</organism>
<evidence type="ECO:0008006" key="4">
    <source>
        <dbReference type="Google" id="ProtNLM"/>
    </source>
</evidence>
<feature type="chain" id="PRO_5021943461" description="GH26 domain-containing protein" evidence="1">
    <location>
        <begin position="23"/>
        <end position="455"/>
    </location>
</feature>
<keyword evidence="1" id="KW-0732">Signal</keyword>
<dbReference type="AlphaFoldDB" id="A0A517LLP4"/>
<proteinExistence type="predicted"/>
<evidence type="ECO:0000313" key="2">
    <source>
        <dbReference type="EMBL" id="QDS76562.1"/>
    </source>
</evidence>
<name>A0A517LLP4_9PEZI</name>